<evidence type="ECO:0000256" key="10">
    <source>
        <dbReference type="PROSITE-ProRule" id="PRU01360"/>
    </source>
</evidence>
<dbReference type="RefSeq" id="WP_381520210.1">
    <property type="nucleotide sequence ID" value="NZ_JBHULN010000002.1"/>
</dbReference>
<dbReference type="PROSITE" id="PS52016">
    <property type="entry name" value="TONB_DEPENDENT_REC_3"/>
    <property type="match status" value="1"/>
</dbReference>
<evidence type="ECO:0000256" key="5">
    <source>
        <dbReference type="ARBA" id="ARBA00022729"/>
    </source>
</evidence>
<dbReference type="PANTHER" id="PTHR30069">
    <property type="entry name" value="TONB-DEPENDENT OUTER MEMBRANE RECEPTOR"/>
    <property type="match status" value="1"/>
</dbReference>
<comment type="subcellular location">
    <subcellularLocation>
        <location evidence="1 10">Cell outer membrane</location>
        <topology evidence="1 10">Multi-pass membrane protein</topology>
    </subcellularLocation>
</comment>
<keyword evidence="9 10" id="KW-0998">Cell outer membrane</keyword>
<dbReference type="InterPro" id="IPR008969">
    <property type="entry name" value="CarboxyPept-like_regulatory"/>
</dbReference>
<keyword evidence="15" id="KW-1185">Reference proteome</keyword>
<gene>
    <name evidence="14" type="ORF">ACFSUS_05515</name>
</gene>
<dbReference type="Pfam" id="PF07715">
    <property type="entry name" value="Plug"/>
    <property type="match status" value="1"/>
</dbReference>
<evidence type="ECO:0000256" key="1">
    <source>
        <dbReference type="ARBA" id="ARBA00004571"/>
    </source>
</evidence>
<evidence type="ECO:0000259" key="13">
    <source>
        <dbReference type="Pfam" id="PF07715"/>
    </source>
</evidence>
<dbReference type="Gene3D" id="2.40.170.20">
    <property type="entry name" value="TonB-dependent receptor, beta-barrel domain"/>
    <property type="match status" value="1"/>
</dbReference>
<keyword evidence="7 10" id="KW-0472">Membrane</keyword>
<comment type="similarity">
    <text evidence="10 11">Belongs to the TonB-dependent receptor family.</text>
</comment>
<dbReference type="Gene3D" id="2.170.130.10">
    <property type="entry name" value="TonB-dependent receptor, plug domain"/>
    <property type="match status" value="1"/>
</dbReference>
<keyword evidence="8 14" id="KW-0675">Receptor</keyword>
<feature type="domain" description="TonB-dependent receptor-like beta-barrel" evidence="12">
    <location>
        <begin position="262"/>
        <end position="698"/>
    </location>
</feature>
<dbReference type="Proteomes" id="UP001597469">
    <property type="component" value="Unassembled WGS sequence"/>
</dbReference>
<evidence type="ECO:0000256" key="3">
    <source>
        <dbReference type="ARBA" id="ARBA00022452"/>
    </source>
</evidence>
<evidence type="ECO:0000313" key="14">
    <source>
        <dbReference type="EMBL" id="MFD2570083.1"/>
    </source>
</evidence>
<keyword evidence="6 11" id="KW-0798">TonB box</keyword>
<dbReference type="InterPro" id="IPR037066">
    <property type="entry name" value="Plug_dom_sf"/>
</dbReference>
<keyword evidence="5" id="KW-0732">Signal</keyword>
<keyword evidence="3 10" id="KW-1134">Transmembrane beta strand</keyword>
<evidence type="ECO:0000256" key="8">
    <source>
        <dbReference type="ARBA" id="ARBA00023170"/>
    </source>
</evidence>
<dbReference type="InterPro" id="IPR036942">
    <property type="entry name" value="Beta-barrel_TonB_sf"/>
</dbReference>
<dbReference type="Pfam" id="PF00593">
    <property type="entry name" value="TonB_dep_Rec_b-barrel"/>
    <property type="match status" value="1"/>
</dbReference>
<evidence type="ECO:0000259" key="12">
    <source>
        <dbReference type="Pfam" id="PF00593"/>
    </source>
</evidence>
<evidence type="ECO:0000256" key="7">
    <source>
        <dbReference type="ARBA" id="ARBA00023136"/>
    </source>
</evidence>
<name>A0ABW5LZ47_9BACT</name>
<proteinExistence type="inferred from homology"/>
<dbReference type="InterPro" id="IPR000531">
    <property type="entry name" value="Beta-barrel_TonB"/>
</dbReference>
<keyword evidence="4 10" id="KW-0812">Transmembrane</keyword>
<dbReference type="SUPFAM" id="SSF49464">
    <property type="entry name" value="Carboxypeptidase regulatory domain-like"/>
    <property type="match status" value="1"/>
</dbReference>
<evidence type="ECO:0000256" key="9">
    <source>
        <dbReference type="ARBA" id="ARBA00023237"/>
    </source>
</evidence>
<comment type="caution">
    <text evidence="14">The sequence shown here is derived from an EMBL/GenBank/DDBJ whole genome shotgun (WGS) entry which is preliminary data.</text>
</comment>
<evidence type="ECO:0000256" key="4">
    <source>
        <dbReference type="ARBA" id="ARBA00022692"/>
    </source>
</evidence>
<reference evidence="15" key="1">
    <citation type="journal article" date="2019" name="Int. J. Syst. Evol. Microbiol.">
        <title>The Global Catalogue of Microorganisms (GCM) 10K type strain sequencing project: providing services to taxonomists for standard genome sequencing and annotation.</title>
        <authorList>
            <consortium name="The Broad Institute Genomics Platform"/>
            <consortium name="The Broad Institute Genome Sequencing Center for Infectious Disease"/>
            <person name="Wu L."/>
            <person name="Ma J."/>
        </authorList>
    </citation>
    <scope>NUCLEOTIDE SEQUENCE [LARGE SCALE GENOMIC DNA]</scope>
    <source>
        <strain evidence="15">KCTC 42805</strain>
    </source>
</reference>
<accession>A0ABW5LZ47</accession>
<organism evidence="14 15">
    <name type="scientific">Spirosoma soli</name>
    <dbReference type="NCBI Taxonomy" id="1770529"/>
    <lineage>
        <taxon>Bacteria</taxon>
        <taxon>Pseudomonadati</taxon>
        <taxon>Bacteroidota</taxon>
        <taxon>Cytophagia</taxon>
        <taxon>Cytophagales</taxon>
        <taxon>Cytophagaceae</taxon>
        <taxon>Spirosoma</taxon>
    </lineage>
</organism>
<dbReference type="InterPro" id="IPR039426">
    <property type="entry name" value="TonB-dep_rcpt-like"/>
</dbReference>
<dbReference type="PANTHER" id="PTHR30069:SF29">
    <property type="entry name" value="HEMOGLOBIN AND HEMOGLOBIN-HAPTOGLOBIN-BINDING PROTEIN 1-RELATED"/>
    <property type="match status" value="1"/>
</dbReference>
<evidence type="ECO:0000256" key="11">
    <source>
        <dbReference type="RuleBase" id="RU003357"/>
    </source>
</evidence>
<evidence type="ECO:0000256" key="2">
    <source>
        <dbReference type="ARBA" id="ARBA00022448"/>
    </source>
</evidence>
<evidence type="ECO:0000313" key="15">
    <source>
        <dbReference type="Proteomes" id="UP001597469"/>
    </source>
</evidence>
<dbReference type="EMBL" id="JBHULN010000002">
    <property type="protein sequence ID" value="MFD2570083.1"/>
    <property type="molecule type" value="Genomic_DNA"/>
</dbReference>
<sequence>MRHISLLLLFTLAAFPLLAQRRLTVRVEDSLSHEPIIGATVRTVTKPITGAVTNVDGLAQFTDLPISVSVLTATALGYEAAQLSLTPGTDTLVFRLHSQDESLDEVTVTATRTNSRIEDLPIKVEVLGQEDMDEESAVVPGNVSSILGDISIIHVQRTSAVNGNQAIRMQGLDPKYTQILRDGLPLYEGFSGNLGVLQIPPLDLKQIEVIKGSVSTLYGGGAIGGLINIVSKTPTSTKPEFTALLNRSNLKETNANAYYSQNYGKIGLTLFTGYTDQQAVDVTGDGFTDSPLIRQFNLHPRFFWNPSDRTRLNVGYTFTNEHREGGYLAALQGEAANAYRNINDIQRHTVDFNASQNTSENNVVTLKGAVSTFHRKNVDYQRLSDGKQSCIYLEGNDLLRVGKQQLIIGANLIVEQFRKNPATAGTPERDRDSTRLVDYTYQTLGAFVQDDWQLSEKVTVQAGLRFDHHNTFGNFFLPRLSVKLKPSDPWTVRLSVGTGYKAPNLFVNQTPGQLNVSLIPQRLLPIDVNTVKAERSIGTNVDLAYTKTFESGFSVQVDQAFYYTRVNTPVVSVFASTSSALGAYTQFINAPYNLFSLGTDTYVRLEYKAYELYLGYNHTLARRDGQSDNTYLPLAPQDKFSTTIAWENEHFRFGIESSFVGTQYLYNNQRVPNYWFFAGAAEYHYNEHWRLVLNGENLFNIKQANYETVVTGANPIVQPTFRPVWAPLEGRIVNLALKYTL</sequence>
<dbReference type="SUPFAM" id="SSF56935">
    <property type="entry name" value="Porins"/>
    <property type="match status" value="1"/>
</dbReference>
<evidence type="ECO:0000256" key="6">
    <source>
        <dbReference type="ARBA" id="ARBA00023077"/>
    </source>
</evidence>
<dbReference type="InterPro" id="IPR012910">
    <property type="entry name" value="Plug_dom"/>
</dbReference>
<protein>
    <submittedName>
        <fullName evidence="14">TonB-dependent receptor domain-containing protein</fullName>
    </submittedName>
</protein>
<feature type="domain" description="TonB-dependent receptor plug" evidence="13">
    <location>
        <begin position="117"/>
        <end position="225"/>
    </location>
</feature>
<keyword evidence="2 10" id="KW-0813">Transport</keyword>